<dbReference type="Proteomes" id="UP000327013">
    <property type="component" value="Unassembled WGS sequence"/>
</dbReference>
<accession>A0A5N6KQB7</accession>
<protein>
    <submittedName>
        <fullName evidence="1">Uncharacterized protein</fullName>
    </submittedName>
</protein>
<organism evidence="1 2">
    <name type="scientific">Carpinus fangiana</name>
    <dbReference type="NCBI Taxonomy" id="176857"/>
    <lineage>
        <taxon>Eukaryota</taxon>
        <taxon>Viridiplantae</taxon>
        <taxon>Streptophyta</taxon>
        <taxon>Embryophyta</taxon>
        <taxon>Tracheophyta</taxon>
        <taxon>Spermatophyta</taxon>
        <taxon>Magnoliopsida</taxon>
        <taxon>eudicotyledons</taxon>
        <taxon>Gunneridae</taxon>
        <taxon>Pentapetalae</taxon>
        <taxon>rosids</taxon>
        <taxon>fabids</taxon>
        <taxon>Fagales</taxon>
        <taxon>Betulaceae</taxon>
        <taxon>Carpinus</taxon>
    </lineage>
</organism>
<dbReference type="EMBL" id="VIBQ01000009">
    <property type="protein sequence ID" value="KAB8337275.1"/>
    <property type="molecule type" value="Genomic_DNA"/>
</dbReference>
<keyword evidence="2" id="KW-1185">Reference proteome</keyword>
<evidence type="ECO:0000313" key="1">
    <source>
        <dbReference type="EMBL" id="KAB8337275.1"/>
    </source>
</evidence>
<evidence type="ECO:0000313" key="2">
    <source>
        <dbReference type="Proteomes" id="UP000327013"/>
    </source>
</evidence>
<gene>
    <name evidence="1" type="ORF">FH972_021576</name>
</gene>
<comment type="caution">
    <text evidence="1">The sequence shown here is derived from an EMBL/GenBank/DDBJ whole genome shotgun (WGS) entry which is preliminary data.</text>
</comment>
<name>A0A5N6KQB7_9ROSI</name>
<proteinExistence type="predicted"/>
<sequence length="77" mass="8008">MSSSWDRKCLHQEPDAATCGQAENAKPMAAAAAGVSVPVVAMPPAAKSSPDLSPTSASWSDCPSVLLLLLLSHLWTF</sequence>
<dbReference type="AlphaFoldDB" id="A0A5N6KQB7"/>
<reference evidence="1 2" key="1">
    <citation type="submission" date="2019-06" db="EMBL/GenBank/DDBJ databases">
        <title>A chromosomal-level reference genome of Carpinus fangiana (Coryloideae, Betulaceae).</title>
        <authorList>
            <person name="Yang X."/>
            <person name="Wang Z."/>
            <person name="Zhang L."/>
            <person name="Hao G."/>
            <person name="Liu J."/>
            <person name="Yang Y."/>
        </authorList>
    </citation>
    <scope>NUCLEOTIDE SEQUENCE [LARGE SCALE GENOMIC DNA]</scope>
    <source>
        <strain evidence="1">Cfa_2016G</strain>
        <tissue evidence="1">Leaf</tissue>
    </source>
</reference>